<keyword evidence="3" id="KW-0732">Signal</keyword>
<sequence length="327" mass="35242">MLSRLALPAAWLLLLGAASASPAPAKTPSTQTATATDLIVTVDAAGVTRTIAPKAAGATASPAAVNATDSTTACHNPDGEFKPFCLPKDKDVYYPDTTHYVTWDPTFFQATHGNGTTLQVIGFYTNNETKFPLSGPPGEEEEAFTSEHIAAAWGFYQWRLPKSLLTKQSAKAVNITLRLVALPTDGQPAQWRTGPTVTLEYKPKKSKGPTHKEKGVDEHALYVVLPLLFSVTMLMVAATFFFNRGARRIDIGNIARGRRGGGSRRKGLAVGSGASKKDRARNKEQSIRLMERAGGSEDTDDEGGNWEAGWRPEASGRDGGRVDRKRD</sequence>
<evidence type="ECO:0000256" key="1">
    <source>
        <dbReference type="SAM" id="MobiDB-lite"/>
    </source>
</evidence>
<reference evidence="4" key="2">
    <citation type="submission" date="2023-05" db="EMBL/GenBank/DDBJ databases">
        <authorList>
            <consortium name="Lawrence Berkeley National Laboratory"/>
            <person name="Steindorff A."/>
            <person name="Hensen N."/>
            <person name="Bonometti L."/>
            <person name="Westerberg I."/>
            <person name="Brannstrom I.O."/>
            <person name="Guillou S."/>
            <person name="Cros-Aarteil S."/>
            <person name="Calhoun S."/>
            <person name="Haridas S."/>
            <person name="Kuo A."/>
            <person name="Mondo S."/>
            <person name="Pangilinan J."/>
            <person name="Riley R."/>
            <person name="Labutti K."/>
            <person name="Andreopoulos B."/>
            <person name="Lipzen A."/>
            <person name="Chen C."/>
            <person name="Yanf M."/>
            <person name="Daum C."/>
            <person name="Ng V."/>
            <person name="Clum A."/>
            <person name="Ohm R."/>
            <person name="Martin F."/>
            <person name="Silar P."/>
            <person name="Natvig D."/>
            <person name="Lalanne C."/>
            <person name="Gautier V."/>
            <person name="Ament-Velasquez S.L."/>
            <person name="Kruys A."/>
            <person name="Hutchinson M.I."/>
            <person name="Powell A.J."/>
            <person name="Barry K."/>
            <person name="Miller A.N."/>
            <person name="Grigoriev I.V."/>
            <person name="Debuchy R."/>
            <person name="Gladieux P."/>
            <person name="Thoren M.H."/>
            <person name="Johannesson H."/>
        </authorList>
    </citation>
    <scope>NUCLEOTIDE SEQUENCE</scope>
    <source>
        <strain evidence="4">CBS 103.79</strain>
    </source>
</reference>
<feature type="transmembrane region" description="Helical" evidence="2">
    <location>
        <begin position="220"/>
        <end position="242"/>
    </location>
</feature>
<reference evidence="4" key="1">
    <citation type="journal article" date="2023" name="Mol. Phylogenet. Evol.">
        <title>Genome-scale phylogeny and comparative genomics of the fungal order Sordariales.</title>
        <authorList>
            <person name="Hensen N."/>
            <person name="Bonometti L."/>
            <person name="Westerberg I."/>
            <person name="Brannstrom I.O."/>
            <person name="Guillou S."/>
            <person name="Cros-Aarteil S."/>
            <person name="Calhoun S."/>
            <person name="Haridas S."/>
            <person name="Kuo A."/>
            <person name="Mondo S."/>
            <person name="Pangilinan J."/>
            <person name="Riley R."/>
            <person name="LaButti K."/>
            <person name="Andreopoulos B."/>
            <person name="Lipzen A."/>
            <person name="Chen C."/>
            <person name="Yan M."/>
            <person name="Daum C."/>
            <person name="Ng V."/>
            <person name="Clum A."/>
            <person name="Steindorff A."/>
            <person name="Ohm R.A."/>
            <person name="Martin F."/>
            <person name="Silar P."/>
            <person name="Natvig D.O."/>
            <person name="Lalanne C."/>
            <person name="Gautier V."/>
            <person name="Ament-Velasquez S.L."/>
            <person name="Kruys A."/>
            <person name="Hutchinson M.I."/>
            <person name="Powell A.J."/>
            <person name="Barry K."/>
            <person name="Miller A.N."/>
            <person name="Grigoriev I.V."/>
            <person name="Debuchy R."/>
            <person name="Gladieux P."/>
            <person name="Hiltunen Thoren M."/>
            <person name="Johannesson H."/>
        </authorList>
    </citation>
    <scope>NUCLEOTIDE SEQUENCE</scope>
    <source>
        <strain evidence="4">CBS 103.79</strain>
    </source>
</reference>
<accession>A0AAN6RRI4</accession>
<organism evidence="4 5">
    <name type="scientific">Staphylotrichum tortipilum</name>
    <dbReference type="NCBI Taxonomy" id="2831512"/>
    <lineage>
        <taxon>Eukaryota</taxon>
        <taxon>Fungi</taxon>
        <taxon>Dikarya</taxon>
        <taxon>Ascomycota</taxon>
        <taxon>Pezizomycotina</taxon>
        <taxon>Sordariomycetes</taxon>
        <taxon>Sordariomycetidae</taxon>
        <taxon>Sordariales</taxon>
        <taxon>Chaetomiaceae</taxon>
        <taxon>Staphylotrichum</taxon>
    </lineage>
</organism>
<dbReference type="AlphaFoldDB" id="A0AAN6RRI4"/>
<comment type="caution">
    <text evidence="4">The sequence shown here is derived from an EMBL/GenBank/DDBJ whole genome shotgun (WGS) entry which is preliminary data.</text>
</comment>
<feature type="signal peptide" evidence="3">
    <location>
        <begin position="1"/>
        <end position="20"/>
    </location>
</feature>
<feature type="chain" id="PRO_5042883042" evidence="3">
    <location>
        <begin position="21"/>
        <end position="327"/>
    </location>
</feature>
<feature type="compositionally biased region" description="Basic residues" evidence="1">
    <location>
        <begin position="256"/>
        <end position="267"/>
    </location>
</feature>
<dbReference type="EMBL" id="MU855735">
    <property type="protein sequence ID" value="KAK3899823.1"/>
    <property type="molecule type" value="Genomic_DNA"/>
</dbReference>
<keyword evidence="2" id="KW-0812">Transmembrane</keyword>
<name>A0AAN6RRI4_9PEZI</name>
<evidence type="ECO:0000256" key="3">
    <source>
        <dbReference type="SAM" id="SignalP"/>
    </source>
</evidence>
<dbReference type="Proteomes" id="UP001303889">
    <property type="component" value="Unassembled WGS sequence"/>
</dbReference>
<dbReference type="Pfam" id="PF14610">
    <property type="entry name" value="Psg1"/>
    <property type="match status" value="1"/>
</dbReference>
<proteinExistence type="predicted"/>
<feature type="compositionally biased region" description="Basic and acidic residues" evidence="1">
    <location>
        <begin position="275"/>
        <end position="295"/>
    </location>
</feature>
<keyword evidence="2" id="KW-0472">Membrane</keyword>
<evidence type="ECO:0000313" key="5">
    <source>
        <dbReference type="Proteomes" id="UP001303889"/>
    </source>
</evidence>
<feature type="compositionally biased region" description="Basic and acidic residues" evidence="1">
    <location>
        <begin position="314"/>
        <end position="327"/>
    </location>
</feature>
<feature type="region of interest" description="Disordered" evidence="1">
    <location>
        <begin position="255"/>
        <end position="327"/>
    </location>
</feature>
<keyword evidence="5" id="KW-1185">Reference proteome</keyword>
<protein>
    <submittedName>
        <fullName evidence="4">Uncharacterized protein</fullName>
    </submittedName>
</protein>
<dbReference type="InterPro" id="IPR028000">
    <property type="entry name" value="Pma1"/>
</dbReference>
<evidence type="ECO:0000313" key="4">
    <source>
        <dbReference type="EMBL" id="KAK3899823.1"/>
    </source>
</evidence>
<keyword evidence="2" id="KW-1133">Transmembrane helix</keyword>
<gene>
    <name evidence="4" type="ORF">C8A05DRAFT_46202</name>
</gene>
<evidence type="ECO:0000256" key="2">
    <source>
        <dbReference type="SAM" id="Phobius"/>
    </source>
</evidence>